<protein>
    <submittedName>
        <fullName evidence="1">Uncharacterized protein</fullName>
    </submittedName>
</protein>
<dbReference type="OrthoDB" id="9884006at2"/>
<evidence type="ECO:0000313" key="2">
    <source>
        <dbReference type="Proteomes" id="UP000295453"/>
    </source>
</evidence>
<dbReference type="Proteomes" id="UP000295453">
    <property type="component" value="Unassembled WGS sequence"/>
</dbReference>
<dbReference type="EMBL" id="SJZJ01000010">
    <property type="protein sequence ID" value="TCJ28612.1"/>
    <property type="molecule type" value="Genomic_DNA"/>
</dbReference>
<comment type="caution">
    <text evidence="1">The sequence shown here is derived from an EMBL/GenBank/DDBJ whole genome shotgun (WGS) entry which is preliminary data.</text>
</comment>
<gene>
    <name evidence="1" type="ORF">EPD65_07850</name>
</gene>
<accession>A0A4V2NZD6</accession>
<organism evidence="1 2">
    <name type="scientific">Nocardioides jejuensis</name>
    <dbReference type="NCBI Taxonomy" id="2502782"/>
    <lineage>
        <taxon>Bacteria</taxon>
        <taxon>Bacillati</taxon>
        <taxon>Actinomycetota</taxon>
        <taxon>Actinomycetes</taxon>
        <taxon>Propionibacteriales</taxon>
        <taxon>Nocardioidaceae</taxon>
        <taxon>Nocardioides</taxon>
    </lineage>
</organism>
<keyword evidence="2" id="KW-1185">Reference proteome</keyword>
<proteinExistence type="predicted"/>
<dbReference type="AlphaFoldDB" id="A0A4V2NZD6"/>
<sequence length="108" mass="12091">MECGDGEPVDALRVAWAHALEHSADIKRELDTYSGDPLHDHLTEHHLLRLAQATGILRPGHSMHEALDEIEGLLRSVAPAAAERSTWLGRRRRAAEERRLIMASMRPS</sequence>
<reference evidence="1 2" key="1">
    <citation type="submission" date="2019-03" db="EMBL/GenBank/DDBJ databases">
        <authorList>
            <person name="Kim M.K.M."/>
        </authorList>
    </citation>
    <scope>NUCLEOTIDE SEQUENCE [LARGE SCALE GENOMIC DNA]</scope>
    <source>
        <strain evidence="1 2">18JY15-6</strain>
    </source>
</reference>
<evidence type="ECO:0000313" key="1">
    <source>
        <dbReference type="EMBL" id="TCJ28612.1"/>
    </source>
</evidence>
<name>A0A4V2NZD6_9ACTN</name>